<dbReference type="Proteomes" id="UP001248134">
    <property type="component" value="Unassembled WGS sequence"/>
</dbReference>
<proteinExistence type="predicted"/>
<evidence type="ECO:0000313" key="1">
    <source>
        <dbReference type="EMBL" id="MDR4327783.1"/>
    </source>
</evidence>
<dbReference type="Pfam" id="PF02810">
    <property type="entry name" value="SEC-C"/>
    <property type="match status" value="1"/>
</dbReference>
<comment type="caution">
    <text evidence="1">The sequence shown here is derived from an EMBL/GenBank/DDBJ whole genome shotgun (WGS) entry which is preliminary data.</text>
</comment>
<dbReference type="SUPFAM" id="SSF103642">
    <property type="entry name" value="Sec-C motif"/>
    <property type="match status" value="1"/>
</dbReference>
<evidence type="ECO:0000313" key="2">
    <source>
        <dbReference type="Proteomes" id="UP001248134"/>
    </source>
</evidence>
<dbReference type="InterPro" id="IPR004027">
    <property type="entry name" value="SEC_C_motif"/>
</dbReference>
<organism evidence="1 2">
    <name type="scientific">Bacillus pseudomycoides</name>
    <dbReference type="NCBI Taxonomy" id="64104"/>
    <lineage>
        <taxon>Bacteria</taxon>
        <taxon>Bacillati</taxon>
        <taxon>Bacillota</taxon>
        <taxon>Bacilli</taxon>
        <taxon>Bacillales</taxon>
        <taxon>Bacillaceae</taxon>
        <taxon>Bacillus</taxon>
        <taxon>Bacillus cereus group</taxon>
    </lineage>
</organism>
<dbReference type="EMBL" id="VLYX01000021">
    <property type="protein sequence ID" value="MDR4327783.1"/>
    <property type="molecule type" value="Genomic_DNA"/>
</dbReference>
<dbReference type="Gene3D" id="3.10.450.50">
    <property type="match status" value="1"/>
</dbReference>
<dbReference type="AlphaFoldDB" id="A0AAJ3R8F9"/>
<name>A0AAJ3R8F9_9BACI</name>
<protein>
    <recommendedName>
        <fullName evidence="3">Zinc chelation protein SecC</fullName>
    </recommendedName>
</protein>
<evidence type="ECO:0008006" key="3">
    <source>
        <dbReference type="Google" id="ProtNLM"/>
    </source>
</evidence>
<gene>
    <name evidence="1" type="ORF">FOS08_18255</name>
</gene>
<accession>A0AAJ3R8F9</accession>
<sequence>MGKSIYIVKNRYKPFLFLGGREDPCICGSGKKYKKCCLK</sequence>
<reference evidence="1" key="1">
    <citation type="submission" date="2019-07" db="EMBL/GenBank/DDBJ databases">
        <title>Phylogenomic Reclassification of ATCC Bacillus Strains and Various Taxa within the Genus Bacillus.</title>
        <authorList>
            <person name="Riojas M.A."/>
            <person name="Frank A.M."/>
            <person name="Fenn S.L."/>
            <person name="King S.P."/>
            <person name="Brower S.M."/>
            <person name="Hazbon M.H."/>
        </authorList>
    </citation>
    <scope>NUCLEOTIDE SEQUENCE</scope>
    <source>
        <strain evidence="1">NR-12239</strain>
    </source>
</reference>